<protein>
    <submittedName>
        <fullName evidence="2">ParB-like nuclease domain-containing protein</fullName>
    </submittedName>
</protein>
<dbReference type="InterPro" id="IPR011111">
    <property type="entry name" value="Plasmid_RepB"/>
</dbReference>
<dbReference type="Pfam" id="PF07506">
    <property type="entry name" value="RepB"/>
    <property type="match status" value="1"/>
</dbReference>
<dbReference type="SMART" id="SM00470">
    <property type="entry name" value="ParB"/>
    <property type="match status" value="1"/>
</dbReference>
<dbReference type="AlphaFoldDB" id="A0A5E7YJH8"/>
<dbReference type="RefSeq" id="WP_199860838.1">
    <property type="nucleotide sequence ID" value="NZ_LR701528.1"/>
</dbReference>
<feature type="domain" description="ParB-like N-terminal" evidence="1">
    <location>
        <begin position="14"/>
        <end position="107"/>
    </location>
</feature>
<dbReference type="EMBL" id="CABVLI010000032">
    <property type="protein sequence ID" value="VVT06815.1"/>
    <property type="molecule type" value="Genomic_DNA"/>
</dbReference>
<organism evidence="2 3">
    <name type="scientific">Sphingomonas aurantiaca</name>
    <dbReference type="NCBI Taxonomy" id="185949"/>
    <lineage>
        <taxon>Bacteria</taxon>
        <taxon>Pseudomonadati</taxon>
        <taxon>Pseudomonadota</taxon>
        <taxon>Alphaproteobacteria</taxon>
        <taxon>Sphingomonadales</taxon>
        <taxon>Sphingomonadaceae</taxon>
        <taxon>Sphingomonas</taxon>
    </lineage>
</organism>
<evidence type="ECO:0000259" key="1">
    <source>
        <dbReference type="SMART" id="SM00470"/>
    </source>
</evidence>
<dbReference type="Pfam" id="PF02195">
    <property type="entry name" value="ParB_N"/>
    <property type="match status" value="1"/>
</dbReference>
<sequence>MTDPIRISFAREVLNLRLDAILPVRPMTVRIVESKRYVRIATSVRQIGIVEPLAVTVADRNGRHMLLDGHLRLHALREASVESAPCIVADDDEAFTYNKRVNRLATVQEHYMITRALDRGVPAAMIAAALGMDETLVARRRTMLDRISSDTVEILKDKHVNAVVFDILRKLKPEKQFAAAEMMAAMNNFTASYARAILAATRQCDLAKPDQPKKILGVTPEQMARMERELETLNADFRARDSNFGDDVLELVLSSRYLKRLIGNDKVASYITSRHPEIMSQFQAIVDATSLDAS</sequence>
<evidence type="ECO:0000313" key="2">
    <source>
        <dbReference type="EMBL" id="VVT06815.1"/>
    </source>
</evidence>
<gene>
    <name evidence="2" type="ORF">SPHINGO391_380124</name>
</gene>
<proteinExistence type="predicted"/>
<dbReference type="SUPFAM" id="SSF110849">
    <property type="entry name" value="ParB/Sulfiredoxin"/>
    <property type="match status" value="1"/>
</dbReference>
<dbReference type="Proteomes" id="UP000326857">
    <property type="component" value="Unassembled WGS sequence"/>
</dbReference>
<reference evidence="2 3" key="1">
    <citation type="submission" date="2019-09" db="EMBL/GenBank/DDBJ databases">
        <authorList>
            <person name="Dittami M. S."/>
        </authorList>
    </citation>
    <scope>NUCLEOTIDE SEQUENCE [LARGE SCALE GENOMIC DNA]</scope>
    <source>
        <strain evidence="2">SPHINGO391</strain>
    </source>
</reference>
<dbReference type="GO" id="GO:0005694">
    <property type="term" value="C:chromosome"/>
    <property type="evidence" value="ECO:0007669"/>
    <property type="project" value="TreeGrafter"/>
</dbReference>
<dbReference type="SUPFAM" id="SSF109709">
    <property type="entry name" value="KorB DNA-binding domain-like"/>
    <property type="match status" value="1"/>
</dbReference>
<dbReference type="PANTHER" id="PTHR33375">
    <property type="entry name" value="CHROMOSOME-PARTITIONING PROTEIN PARB-RELATED"/>
    <property type="match status" value="1"/>
</dbReference>
<dbReference type="PANTHER" id="PTHR33375:SF1">
    <property type="entry name" value="CHROMOSOME-PARTITIONING PROTEIN PARB-RELATED"/>
    <property type="match status" value="1"/>
</dbReference>
<dbReference type="InterPro" id="IPR003115">
    <property type="entry name" value="ParB_N"/>
</dbReference>
<dbReference type="InterPro" id="IPR050336">
    <property type="entry name" value="Chromosome_partition/occlusion"/>
</dbReference>
<dbReference type="InterPro" id="IPR036086">
    <property type="entry name" value="ParB/Sulfiredoxin_sf"/>
</dbReference>
<evidence type="ECO:0000313" key="3">
    <source>
        <dbReference type="Proteomes" id="UP000326857"/>
    </source>
</evidence>
<accession>A0A5E7YJH8</accession>
<dbReference type="GO" id="GO:0007059">
    <property type="term" value="P:chromosome segregation"/>
    <property type="evidence" value="ECO:0007669"/>
    <property type="project" value="TreeGrafter"/>
</dbReference>
<dbReference type="Gene3D" id="3.90.1530.10">
    <property type="entry name" value="Conserved hypothetical protein from pyrococcus furiosus pfu- 392566-001, ParB domain"/>
    <property type="match status" value="1"/>
</dbReference>
<name>A0A5E7YJH8_9SPHN</name>